<evidence type="ECO:0000256" key="1">
    <source>
        <dbReference type="PROSITE-ProRule" id="PRU00453"/>
    </source>
</evidence>
<dbReference type="Proteomes" id="UP000224006">
    <property type="component" value="Chromosome III"/>
</dbReference>
<feature type="region of interest" description="Disordered" evidence="2">
    <location>
        <begin position="560"/>
        <end position="583"/>
    </location>
</feature>
<dbReference type="EMBL" id="NWUJ01000003">
    <property type="protein sequence ID" value="PFH36538.1"/>
    <property type="molecule type" value="Genomic_DNA"/>
</dbReference>
<sequence length="583" mass="63558">MEDAPCIGISAASGRSAASTCPVCHQAVSKYTCPKCRTLYCSSDCYNRHNDGRCVRQFQEEQVLEAVKAARVTAIDKRNFEQKLSRIRAHERAAEDEDDDEGDAPRERGPRGGRASEGERRREEEAEGDESGLLNGMDDERHAQLMELAHSGLLDEDALTEEERRAFHHAVGTGALAQYLEPWEPWWQKAELHPPVAPPPHCCCAPERKVHFAVFNTLLQLMYAYAHCMRSYNGDVEEVELQEACQHILAVAQALGASQPPPTPLESLDVAITATSSHAVQCKDPEFNALCLQDLKGLFSCREHAFHAIEETLRMLHGLLEMVAEVQEEEKAEDEARLAAKLEGKERGKREEEREAFRRAVKERRQHLKTLSRNLQMSERKVLFLGSFLWHHWAEVSALVPAAMVHVKAKEEQLQAVLKEIQTIKASRAAAARAYAMSRRCDDIGAVPLSSLSPHPKSSAQTLSSQQGVSGSTDSGARAPASQPPRARGTPGRGEDSGAAAARDSDSDGGRNFNSSASAAAVPAPVTALAPLATSSTLRDKKDEPSGVLEALLIADVAGKGGASKRQHAGGHPAAAVWLPLRD</sequence>
<dbReference type="GeneID" id="40309660"/>
<accession>A0A2A9MDF9</accession>
<dbReference type="PROSITE" id="PS51083">
    <property type="entry name" value="ZF_HIT"/>
    <property type="match status" value="1"/>
</dbReference>
<feature type="compositionally biased region" description="Basic and acidic residues" evidence="2">
    <location>
        <begin position="103"/>
        <end position="124"/>
    </location>
</feature>
<dbReference type="Gene3D" id="3.30.60.190">
    <property type="match status" value="1"/>
</dbReference>
<dbReference type="PANTHER" id="PTHR15555">
    <property type="entry name" value="ZINC FINGER HIT DOMAIN CONTAINING PROTEIN 2 PROTEIN FON -RELATED"/>
    <property type="match status" value="1"/>
</dbReference>
<dbReference type="AlphaFoldDB" id="A0A2A9MDF9"/>
<dbReference type="OrthoDB" id="330812at2759"/>
<feature type="compositionally biased region" description="Polar residues" evidence="2">
    <location>
        <begin position="460"/>
        <end position="475"/>
    </location>
</feature>
<feature type="region of interest" description="Disordered" evidence="2">
    <location>
        <begin position="447"/>
        <end position="520"/>
    </location>
</feature>
<name>A0A2A9MDF9_BESBE</name>
<dbReference type="InterPro" id="IPR039646">
    <property type="entry name" value="ZNHIT2"/>
</dbReference>
<evidence type="ECO:0000259" key="3">
    <source>
        <dbReference type="PROSITE" id="PS51083"/>
    </source>
</evidence>
<comment type="caution">
    <text evidence="4">The sequence shown here is derived from an EMBL/GenBank/DDBJ whole genome shotgun (WGS) entry which is preliminary data.</text>
</comment>
<feature type="domain" description="HIT-type" evidence="3">
    <location>
        <begin position="21"/>
        <end position="54"/>
    </location>
</feature>
<evidence type="ECO:0000313" key="4">
    <source>
        <dbReference type="EMBL" id="PFH36538.1"/>
    </source>
</evidence>
<evidence type="ECO:0000256" key="2">
    <source>
        <dbReference type="SAM" id="MobiDB-lite"/>
    </source>
</evidence>
<dbReference type="SUPFAM" id="SSF144232">
    <property type="entry name" value="HIT/MYND zinc finger-like"/>
    <property type="match status" value="1"/>
</dbReference>
<protein>
    <submittedName>
        <fullName evidence="4">HIT zinc finger protein</fullName>
    </submittedName>
</protein>
<reference evidence="4 5" key="1">
    <citation type="submission" date="2017-09" db="EMBL/GenBank/DDBJ databases">
        <title>Genome sequencing of Besnoitia besnoiti strain Bb-Ger1.</title>
        <authorList>
            <person name="Schares G."/>
            <person name="Venepally P."/>
            <person name="Lorenzi H.A."/>
        </authorList>
    </citation>
    <scope>NUCLEOTIDE SEQUENCE [LARGE SCALE GENOMIC DNA]</scope>
    <source>
        <strain evidence="4 5">Bb-Ger1</strain>
    </source>
</reference>
<keyword evidence="1" id="KW-0863">Zinc-finger</keyword>
<gene>
    <name evidence="4" type="ORF">BESB_047300</name>
</gene>
<dbReference type="STRING" id="94643.A0A2A9MDF9"/>
<feature type="compositionally biased region" description="Low complexity" evidence="2">
    <location>
        <begin position="448"/>
        <end position="459"/>
    </location>
</feature>
<keyword evidence="1" id="KW-0479">Metal-binding</keyword>
<dbReference type="Pfam" id="PF04438">
    <property type="entry name" value="zf-HIT"/>
    <property type="match status" value="1"/>
</dbReference>
<evidence type="ECO:0000313" key="5">
    <source>
        <dbReference type="Proteomes" id="UP000224006"/>
    </source>
</evidence>
<keyword evidence="1" id="KW-0862">Zinc</keyword>
<dbReference type="PANTHER" id="PTHR15555:SF0">
    <property type="entry name" value="ZINC FINGER HIT DOMAIN-CONTAINING PROTEIN 2"/>
    <property type="match status" value="1"/>
</dbReference>
<dbReference type="KEGG" id="bbes:BESB_047300"/>
<dbReference type="CDD" id="cd23024">
    <property type="entry name" value="zf-HIT_ZNHIT2-3"/>
    <property type="match status" value="1"/>
</dbReference>
<organism evidence="4 5">
    <name type="scientific">Besnoitia besnoiti</name>
    <name type="common">Apicomplexan protozoan</name>
    <dbReference type="NCBI Taxonomy" id="94643"/>
    <lineage>
        <taxon>Eukaryota</taxon>
        <taxon>Sar</taxon>
        <taxon>Alveolata</taxon>
        <taxon>Apicomplexa</taxon>
        <taxon>Conoidasida</taxon>
        <taxon>Coccidia</taxon>
        <taxon>Eucoccidiorida</taxon>
        <taxon>Eimeriorina</taxon>
        <taxon>Sarcocystidae</taxon>
        <taxon>Besnoitia</taxon>
    </lineage>
</organism>
<feature type="region of interest" description="Disordered" evidence="2">
    <location>
        <begin position="86"/>
        <end position="136"/>
    </location>
</feature>
<dbReference type="RefSeq" id="XP_029220547.1">
    <property type="nucleotide sequence ID" value="XM_029363181.1"/>
</dbReference>
<dbReference type="VEuPathDB" id="ToxoDB:BESB_047300"/>
<keyword evidence="5" id="KW-1185">Reference proteome</keyword>
<proteinExistence type="predicted"/>
<feature type="compositionally biased region" description="Low complexity" evidence="2">
    <location>
        <begin position="477"/>
        <end position="488"/>
    </location>
</feature>
<dbReference type="InterPro" id="IPR007529">
    <property type="entry name" value="Znf_HIT"/>
</dbReference>
<dbReference type="GO" id="GO:0008270">
    <property type="term" value="F:zinc ion binding"/>
    <property type="evidence" value="ECO:0007669"/>
    <property type="project" value="UniProtKB-UniRule"/>
</dbReference>